<accession>A0A6N8JNT0</accession>
<dbReference type="OrthoDB" id="3173687at2"/>
<reference evidence="2 3" key="1">
    <citation type="submission" date="2019-12" db="EMBL/GenBank/DDBJ databases">
        <title>Microbes associate with the intestines of laboratory mice.</title>
        <authorList>
            <person name="Navarre W."/>
            <person name="Wong E."/>
        </authorList>
    </citation>
    <scope>NUCLEOTIDE SEQUENCE [LARGE SCALE GENOMIC DNA]</scope>
    <source>
        <strain evidence="2 3">NM66_B29</strain>
    </source>
</reference>
<dbReference type="InterPro" id="IPR020945">
    <property type="entry name" value="DMSO/NO3_reduct_chaperone"/>
</dbReference>
<evidence type="ECO:0000313" key="3">
    <source>
        <dbReference type="Proteomes" id="UP000463388"/>
    </source>
</evidence>
<dbReference type="RefSeq" id="WP_160346883.1">
    <property type="nucleotide sequence ID" value="NZ_WSRR01000025.1"/>
</dbReference>
<dbReference type="SUPFAM" id="SSF89155">
    <property type="entry name" value="TorD-like"/>
    <property type="match status" value="1"/>
</dbReference>
<keyword evidence="3" id="KW-1185">Reference proteome</keyword>
<comment type="caution">
    <text evidence="2">The sequence shown here is derived from an EMBL/GenBank/DDBJ whole genome shotgun (WGS) entry which is preliminary data.</text>
</comment>
<dbReference type="PANTHER" id="PTHR34227">
    <property type="entry name" value="CHAPERONE PROTEIN YCDY"/>
    <property type="match status" value="1"/>
</dbReference>
<dbReference type="InterPro" id="IPR050289">
    <property type="entry name" value="TorD/DmsD_chaperones"/>
</dbReference>
<evidence type="ECO:0000256" key="1">
    <source>
        <dbReference type="ARBA" id="ARBA00023186"/>
    </source>
</evidence>
<dbReference type="Pfam" id="PF02613">
    <property type="entry name" value="Nitrate_red_del"/>
    <property type="match status" value="1"/>
</dbReference>
<proteinExistence type="predicted"/>
<dbReference type="PANTHER" id="PTHR34227:SF1">
    <property type="entry name" value="DIMETHYL SULFOXIDE REDUCTASE CHAPERONE-RELATED"/>
    <property type="match status" value="1"/>
</dbReference>
<sequence>MHNDEAVKSLLQNRRFLYELLFRVFAAEPDEALLAVLRDDHVVGECAYLDDALIEEAGAGGDAACGEGVVAAGDASGDAGAAGAACGTALVEAARAATVDGLRSEYTHQFIGPASLPAPPWESVFRAQKPVLFQESTLAVRAAYRAAGFKAAGYPHEADDHLATELSFMAALAEQTLAEVEGADDSDGSGTDGTAASVERFAVLVDVQRRFLDEHLLVWVDEYAFRLTDAAGPRSVYAAAASVAALVCRRDSDLLAELAALD</sequence>
<protein>
    <submittedName>
        <fullName evidence="2">Dehydrogenase</fullName>
    </submittedName>
</protein>
<dbReference type="Gene3D" id="1.10.3480.10">
    <property type="entry name" value="TorD-like"/>
    <property type="match status" value="1"/>
</dbReference>
<name>A0A6N8JNT0_9ACTN</name>
<organism evidence="2 3">
    <name type="scientific">Adlercreutzia mucosicola</name>
    <dbReference type="NCBI Taxonomy" id="580026"/>
    <lineage>
        <taxon>Bacteria</taxon>
        <taxon>Bacillati</taxon>
        <taxon>Actinomycetota</taxon>
        <taxon>Coriobacteriia</taxon>
        <taxon>Eggerthellales</taxon>
        <taxon>Eggerthellaceae</taxon>
        <taxon>Adlercreutzia</taxon>
    </lineage>
</organism>
<evidence type="ECO:0000313" key="2">
    <source>
        <dbReference type="EMBL" id="MVX61613.1"/>
    </source>
</evidence>
<dbReference type="InterPro" id="IPR036411">
    <property type="entry name" value="TorD-like_sf"/>
</dbReference>
<gene>
    <name evidence="2" type="ORF">GKZ27_09140</name>
</gene>
<dbReference type="AlphaFoldDB" id="A0A6N8JNT0"/>
<dbReference type="EMBL" id="WSRR01000025">
    <property type="protein sequence ID" value="MVX61613.1"/>
    <property type="molecule type" value="Genomic_DNA"/>
</dbReference>
<keyword evidence="1" id="KW-0143">Chaperone</keyword>
<dbReference type="Proteomes" id="UP000463388">
    <property type="component" value="Unassembled WGS sequence"/>
</dbReference>